<dbReference type="KEGG" id="vg:1486585"/>
<feature type="transmembrane region" description="Helical" evidence="6">
    <location>
        <begin position="104"/>
        <end position="121"/>
    </location>
</feature>
<sequence>MTLFEYICDHSYSLISLTLWLIVVKIIEKYSFYNYIGYNKYHVVKEYYFRCVLSAISYACMGHAMYLMTSGEKISRHIIIFYFLQLFLDMSWFLVFYIMSMLRTSAIISALNVLLSVYNFLTWNSMSAVIGACISPFMVVSSLHLLLNYNVISLSKKSEKSQ</sequence>
<reference evidence="8 10" key="1">
    <citation type="journal article" date="2004" name="J. Gen. Virol.">
        <title>Comparison of the genome sequence of FP9, an attenuated, tissue culture-adapted European fowlpox virus, with those of virulent American and European viruses.</title>
        <authorList>
            <person name="Skinner M.A."/>
            <person name="Laidlaw S.M."/>
        </authorList>
    </citation>
    <scope>NUCLEOTIDE SEQUENCE [LARGE SCALE GENOMIC DNA]</scope>
    <source>
        <strain evidence="8">HP1-438 Munich</strain>
    </source>
</reference>
<evidence type="ECO:0000313" key="11">
    <source>
        <dbReference type="Proteomes" id="UP000515929"/>
    </source>
</evidence>
<evidence type="ECO:0000313" key="10">
    <source>
        <dbReference type="Proteomes" id="UP000150838"/>
    </source>
</evidence>
<reference evidence="9" key="3">
    <citation type="journal article" date="2021" name="Arch. Virol.">
        <title>Characterisation of an Australian fowlpox virus carrying a near-full-length provirus of reticuloendotheliosis virus.</title>
        <authorList>
            <person name="Sarker S."/>
            <person name="Athukorala A."/>
            <person name="Bowden T.R."/>
            <person name="Boyle D.B."/>
        </authorList>
    </citation>
    <scope>NUCLEOTIDE SEQUENCE</scope>
    <source>
        <strain evidence="9">FWPV-S</strain>
    </source>
</reference>
<evidence type="ECO:0000256" key="6">
    <source>
        <dbReference type="SAM" id="Phobius"/>
    </source>
</evidence>
<gene>
    <name evidence="8" type="primary">fp9.037</name>
    <name evidence="7" type="synonym">ORF037</name>
</gene>
<dbReference type="InterPro" id="IPR038330">
    <property type="entry name" value="TspO/MBR-related_sf"/>
</dbReference>
<feature type="transmembrane region" description="Helical" evidence="6">
    <location>
        <begin position="79"/>
        <end position="98"/>
    </location>
</feature>
<dbReference type="Pfam" id="PF03073">
    <property type="entry name" value="TspO_MBR"/>
    <property type="match status" value="1"/>
</dbReference>
<dbReference type="EMBL" id="MW142017">
    <property type="protein sequence ID" value="QRM13571.1"/>
    <property type="molecule type" value="Genomic_DNA"/>
</dbReference>
<evidence type="ECO:0000256" key="2">
    <source>
        <dbReference type="ARBA" id="ARBA00007524"/>
    </source>
</evidence>
<dbReference type="RefSeq" id="NP_039000.1">
    <property type="nucleotide sequence ID" value="NC_002188.1"/>
</dbReference>
<feature type="transmembrane region" description="Helical" evidence="6">
    <location>
        <begin position="128"/>
        <end position="147"/>
    </location>
</feature>
<evidence type="ECO:0000313" key="8">
    <source>
        <dbReference type="EMBL" id="CAE52583.1"/>
    </source>
</evidence>
<proteinExistence type="inferred from homology"/>
<dbReference type="OrthoDB" id="36025at10239"/>
<evidence type="ECO:0000256" key="4">
    <source>
        <dbReference type="ARBA" id="ARBA00022989"/>
    </source>
</evidence>
<dbReference type="EMBL" id="KX196452">
    <property type="protein sequence ID" value="ART91471.1"/>
    <property type="molecule type" value="Genomic_DNA"/>
</dbReference>
<evidence type="ECO:0000313" key="7">
    <source>
        <dbReference type="EMBL" id="ART91471.1"/>
    </source>
</evidence>
<organismHost>
    <name type="scientific">Vertebrata</name>
    <name type="common">vertebrates</name>
    <dbReference type="NCBI Taxonomy" id="7742"/>
</organismHost>
<evidence type="ECO:0000313" key="9">
    <source>
        <dbReference type="EMBL" id="QRM13571.1"/>
    </source>
</evidence>
<keyword evidence="5 6" id="KW-0472">Membrane</keyword>
<evidence type="ECO:0000256" key="5">
    <source>
        <dbReference type="ARBA" id="ARBA00023136"/>
    </source>
</evidence>
<dbReference type="Proteomes" id="UP000150838">
    <property type="component" value="Segment"/>
</dbReference>
<comment type="similarity">
    <text evidence="2">Belongs to the TspO/BZRP family.</text>
</comment>
<feature type="transmembrane region" description="Helical" evidence="6">
    <location>
        <begin position="12"/>
        <end position="27"/>
    </location>
</feature>
<organism evidence="8 10">
    <name type="scientific">Fowlpox virus</name>
    <name type="common">FPV</name>
    <dbReference type="NCBI Taxonomy" id="10261"/>
    <lineage>
        <taxon>Viruses</taxon>
        <taxon>Varidnaviria</taxon>
        <taxon>Bamfordvirae</taxon>
        <taxon>Nucleocytoviricota</taxon>
        <taxon>Pokkesviricetes</taxon>
        <taxon>Chitovirales</taxon>
        <taxon>Poxviridae</taxon>
        <taxon>Chordopoxvirinae</taxon>
        <taxon>Avipoxvirus</taxon>
        <taxon>Avipoxvirus fowlpox</taxon>
    </lineage>
</organism>
<name>A0A385H9H5_FOWPV</name>
<evidence type="ECO:0000256" key="1">
    <source>
        <dbReference type="ARBA" id="ARBA00004141"/>
    </source>
</evidence>
<keyword evidence="3 6" id="KW-0812">Transmembrane</keyword>
<accession>A0A385H9H5</accession>
<comment type="subcellular location">
    <subcellularLocation>
        <location evidence="1">Membrane</location>
        <topology evidence="1">Multi-pass membrane protein</topology>
    </subcellularLocation>
</comment>
<evidence type="ECO:0000256" key="3">
    <source>
        <dbReference type="ARBA" id="ARBA00022692"/>
    </source>
</evidence>
<dbReference type="InterPro" id="IPR004307">
    <property type="entry name" value="TspO_MBR"/>
</dbReference>
<dbReference type="Proteomes" id="UP000515929">
    <property type="component" value="Segment"/>
</dbReference>
<accession>Q70HB3</accession>
<dbReference type="Gene3D" id="1.20.1260.100">
    <property type="entry name" value="TspO/MBR protein"/>
    <property type="match status" value="1"/>
</dbReference>
<feature type="transmembrane region" description="Helical" evidence="6">
    <location>
        <begin position="47"/>
        <end position="67"/>
    </location>
</feature>
<dbReference type="GO" id="GO:0016020">
    <property type="term" value="C:membrane"/>
    <property type="evidence" value="ECO:0007669"/>
    <property type="project" value="UniProtKB-SubCell"/>
</dbReference>
<reference evidence="7 11" key="2">
    <citation type="submission" date="2016-05" db="EMBL/GenBank/DDBJ databases">
        <title>The analysis of a fowlpox virus genome sequence.</title>
        <authorList>
            <person name="Zhao Y."/>
            <person name="Liu S."/>
        </authorList>
    </citation>
    <scope>NUCLEOTIDE SEQUENCE [LARGE SCALE GENOMIC DNA]</scope>
    <source>
        <strain evidence="7 11">NX10</strain>
    </source>
</reference>
<dbReference type="Proteomes" id="UP000627101">
    <property type="component" value="Segment"/>
</dbReference>
<protein>
    <submittedName>
        <fullName evidence="8">Fp9.037 protein</fullName>
    </submittedName>
</protein>
<keyword evidence="4 6" id="KW-1133">Transmembrane helix</keyword>
<dbReference type="EMBL" id="AJ581527">
    <property type="protein sequence ID" value="CAE52583.1"/>
    <property type="molecule type" value="Genomic_DNA"/>
</dbReference>